<dbReference type="Pfam" id="PF00144">
    <property type="entry name" value="Beta-lactamase"/>
    <property type="match status" value="1"/>
</dbReference>
<sequence length="460" mass="52828">MPLSFLDKVHIHVMNKIFFILFGLFSSFLVAQEEKHNQLLLPIDSSLQESTMAKYTLDSVQIYREVDSIITNGIKNKAFPGAQILIAKEGNIIFHNAYGFHTYDSIQPVALNDIYDLASVTKILGPLPAIMKLVDEGKLNLDAPFSTYWKPWKRQKDKRNITLREILAHQAGLQPYIVFLGETLKNNGRFKNRFIRKNSNNRFSNVAFEGIYVKNRFNRKMYRIINRSDVSVDKKYKYSGLSFLIFPELISQITGMPYAEYLDQEFYKPLGMKTFGFLPSTKEFSNKIVPTEEDTIFRHTLTQGWVHDENASLLGGVSGNAGLFGTADDLAIIMQMFAQKGLYAGKQYISKKTMEEFTQVQYPENENRRGLGFDKPYLNNDQFTLANSYPAPEVGATSFGHSGFTGTFVWADPENQLIYIFLSNRVYPSRENRNIYDLNIRPSIQQIFYQAFDKSKQHNP</sequence>
<dbReference type="Gene3D" id="3.40.710.10">
    <property type="entry name" value="DD-peptidase/beta-lactamase superfamily"/>
    <property type="match status" value="1"/>
</dbReference>
<protein>
    <recommendedName>
        <fullName evidence="2">Beta-lactamase-related domain-containing protein</fullName>
    </recommendedName>
</protein>
<feature type="domain" description="Beta-lactamase-related" evidence="2">
    <location>
        <begin position="66"/>
        <end position="436"/>
    </location>
</feature>
<evidence type="ECO:0000313" key="3">
    <source>
        <dbReference type="EMBL" id="KKO05153.1"/>
    </source>
</evidence>
<gene>
    <name evidence="3" type="ORF">LCGC14_0079730</name>
</gene>
<reference evidence="3" key="1">
    <citation type="journal article" date="2015" name="Nature">
        <title>Complex archaea that bridge the gap between prokaryotes and eukaryotes.</title>
        <authorList>
            <person name="Spang A."/>
            <person name="Saw J.H."/>
            <person name="Jorgensen S.L."/>
            <person name="Zaremba-Niedzwiedzka K."/>
            <person name="Martijn J."/>
            <person name="Lind A.E."/>
            <person name="van Eijk R."/>
            <person name="Schleper C."/>
            <person name="Guy L."/>
            <person name="Ettema T.J."/>
        </authorList>
    </citation>
    <scope>NUCLEOTIDE SEQUENCE</scope>
</reference>
<dbReference type="InterPro" id="IPR012338">
    <property type="entry name" value="Beta-lactam/transpept-like"/>
</dbReference>
<organism evidence="3">
    <name type="scientific">marine sediment metagenome</name>
    <dbReference type="NCBI Taxonomy" id="412755"/>
    <lineage>
        <taxon>unclassified sequences</taxon>
        <taxon>metagenomes</taxon>
        <taxon>ecological metagenomes</taxon>
    </lineage>
</organism>
<dbReference type="PANTHER" id="PTHR43283:SF11">
    <property type="entry name" value="BETA-LACTAMASE-RELATED DOMAIN-CONTAINING PROTEIN"/>
    <property type="match status" value="1"/>
</dbReference>
<evidence type="ECO:0000259" key="2">
    <source>
        <dbReference type="Pfam" id="PF00144"/>
    </source>
</evidence>
<comment type="caution">
    <text evidence="3">The sequence shown here is derived from an EMBL/GenBank/DDBJ whole genome shotgun (WGS) entry which is preliminary data.</text>
</comment>
<dbReference type="SUPFAM" id="SSF56601">
    <property type="entry name" value="beta-lactamase/transpeptidase-like"/>
    <property type="match status" value="1"/>
</dbReference>
<dbReference type="EMBL" id="LAZR01000020">
    <property type="protein sequence ID" value="KKO05153.1"/>
    <property type="molecule type" value="Genomic_DNA"/>
</dbReference>
<dbReference type="GO" id="GO:0016787">
    <property type="term" value="F:hydrolase activity"/>
    <property type="evidence" value="ECO:0007669"/>
    <property type="project" value="UniProtKB-KW"/>
</dbReference>
<keyword evidence="1" id="KW-0378">Hydrolase</keyword>
<proteinExistence type="predicted"/>
<accession>A0A0F9VYM8</accession>
<dbReference type="AlphaFoldDB" id="A0A0F9VYM8"/>
<dbReference type="InterPro" id="IPR050789">
    <property type="entry name" value="Diverse_Enzym_Activities"/>
</dbReference>
<dbReference type="InterPro" id="IPR001466">
    <property type="entry name" value="Beta-lactam-related"/>
</dbReference>
<evidence type="ECO:0000256" key="1">
    <source>
        <dbReference type="ARBA" id="ARBA00022801"/>
    </source>
</evidence>
<name>A0A0F9VYM8_9ZZZZ</name>
<dbReference type="PANTHER" id="PTHR43283">
    <property type="entry name" value="BETA-LACTAMASE-RELATED"/>
    <property type="match status" value="1"/>
</dbReference>